<comment type="caution">
    <text evidence="2">The sequence shown here is derived from an EMBL/GenBank/DDBJ whole genome shotgun (WGS) entry which is preliminary data.</text>
</comment>
<keyword evidence="1" id="KW-0472">Membrane</keyword>
<dbReference type="AlphaFoldDB" id="A0A484BBH6"/>
<proteinExistence type="predicted"/>
<reference evidence="2 3" key="1">
    <citation type="journal article" date="2019" name="J. Hered.">
        <title>An Improved Genome Assembly for Drosophila navojoa, the Basal Species in the mojavensis Cluster.</title>
        <authorList>
            <person name="Vanderlinde T."/>
            <person name="Dupim E.G."/>
            <person name="Nazario-Yepiz N.O."/>
            <person name="Carvalho A.B."/>
        </authorList>
    </citation>
    <scope>NUCLEOTIDE SEQUENCE [LARGE SCALE GENOMIC DNA]</scope>
    <source>
        <strain evidence="2">Navoj_Jal97</strain>
        <tissue evidence="2">Whole organism</tissue>
    </source>
</reference>
<keyword evidence="3" id="KW-1185">Reference proteome</keyword>
<name>A0A484BBH6_DRONA</name>
<evidence type="ECO:0000256" key="1">
    <source>
        <dbReference type="SAM" id="Phobius"/>
    </source>
</evidence>
<evidence type="ECO:0000313" key="2">
    <source>
        <dbReference type="EMBL" id="TDG46014.1"/>
    </source>
</evidence>
<keyword evidence="1" id="KW-1133">Transmembrane helix</keyword>
<protein>
    <submittedName>
        <fullName evidence="2">Uncharacterized protein</fullName>
    </submittedName>
</protein>
<evidence type="ECO:0000313" key="3">
    <source>
        <dbReference type="Proteomes" id="UP000295192"/>
    </source>
</evidence>
<keyword evidence="1" id="KW-0812">Transmembrane</keyword>
<sequence>MEMETETEQEAEEHVKAVAKTFSLGFFFCAKIAILTKTVHPIYITLSITIAIAIAIATSPAALSSVDNCLCQSSIWSYRGSGCERGSAKKGFASCAGDKK</sequence>
<accession>A0A484BBH6</accession>
<dbReference type="Proteomes" id="UP000295192">
    <property type="component" value="Unassembled WGS sequence"/>
</dbReference>
<organism evidence="2 3">
    <name type="scientific">Drosophila navojoa</name>
    <name type="common">Fruit fly</name>
    <dbReference type="NCBI Taxonomy" id="7232"/>
    <lineage>
        <taxon>Eukaryota</taxon>
        <taxon>Metazoa</taxon>
        <taxon>Ecdysozoa</taxon>
        <taxon>Arthropoda</taxon>
        <taxon>Hexapoda</taxon>
        <taxon>Insecta</taxon>
        <taxon>Pterygota</taxon>
        <taxon>Neoptera</taxon>
        <taxon>Endopterygota</taxon>
        <taxon>Diptera</taxon>
        <taxon>Brachycera</taxon>
        <taxon>Muscomorpha</taxon>
        <taxon>Ephydroidea</taxon>
        <taxon>Drosophilidae</taxon>
        <taxon>Drosophila</taxon>
    </lineage>
</organism>
<dbReference type="EMBL" id="LSRL02000066">
    <property type="protein sequence ID" value="TDG46014.1"/>
    <property type="molecule type" value="Genomic_DNA"/>
</dbReference>
<gene>
    <name evidence="2" type="ORF">AWZ03_007545</name>
</gene>
<feature type="transmembrane region" description="Helical" evidence="1">
    <location>
        <begin position="42"/>
        <end position="63"/>
    </location>
</feature>